<evidence type="ECO:0000313" key="1">
    <source>
        <dbReference type="EMBL" id="XBU16663.1"/>
    </source>
</evidence>
<sequence>METNLTQHPCANKCTNFKEEQCGHCLISESDFIAGDTVVFINESKPGHLMTVHKVEGNGVLLDGNRSFALIHMIRHANVAELGAKRRLTLTEQALAEVP</sequence>
<dbReference type="AlphaFoldDB" id="A0AAU7SZK5"/>
<reference evidence="1" key="1">
    <citation type="submission" date="2024-06" db="EMBL/GenBank/DDBJ databases">
        <authorList>
            <person name="Song Z."/>
        </authorList>
    </citation>
    <scope>NUCLEOTIDE SEQUENCE</scope>
    <source>
        <strain evidence="1">A1-4-2</strain>
    </source>
</reference>
<dbReference type="RefSeq" id="WP_349929443.1">
    <property type="nucleotide sequence ID" value="NZ_CP157981.1"/>
</dbReference>
<gene>
    <name evidence="1" type="ORF">ABJ384_05735</name>
</gene>
<name>A0AAU7SZK5_9GAMM</name>
<organism evidence="1">
    <name type="scientific">Acinetobacter sp. A1-4-2</name>
    <dbReference type="NCBI Taxonomy" id="3156489"/>
    <lineage>
        <taxon>Bacteria</taxon>
        <taxon>Pseudomonadati</taxon>
        <taxon>Pseudomonadota</taxon>
        <taxon>Gammaproteobacteria</taxon>
        <taxon>Moraxellales</taxon>
        <taxon>Moraxellaceae</taxon>
        <taxon>Acinetobacter</taxon>
    </lineage>
</organism>
<proteinExistence type="predicted"/>
<protein>
    <submittedName>
        <fullName evidence="1">Uncharacterized protein</fullName>
    </submittedName>
</protein>
<dbReference type="EMBL" id="CP157981">
    <property type="protein sequence ID" value="XBU16663.1"/>
    <property type="molecule type" value="Genomic_DNA"/>
</dbReference>
<accession>A0AAU7SZK5</accession>